<dbReference type="FunFam" id="2.60.40.10:FF:000373">
    <property type="entry name" value="fibronectin type-III domain-containing protein 3A isoform X1"/>
    <property type="match status" value="1"/>
</dbReference>
<evidence type="ECO:0000256" key="6">
    <source>
        <dbReference type="ARBA" id="ARBA00038207"/>
    </source>
</evidence>
<keyword evidence="11" id="KW-1185">Reference proteome</keyword>
<feature type="region of interest" description="Disordered" evidence="7">
    <location>
        <begin position="244"/>
        <end position="265"/>
    </location>
</feature>
<keyword evidence="5 8" id="KW-0472">Membrane</keyword>
<dbReference type="Pfam" id="PF00041">
    <property type="entry name" value="fn3"/>
    <property type="match status" value="9"/>
</dbReference>
<feature type="transmembrane region" description="Helical" evidence="8">
    <location>
        <begin position="1127"/>
        <end position="1150"/>
    </location>
</feature>
<dbReference type="InterPro" id="IPR013783">
    <property type="entry name" value="Ig-like_fold"/>
</dbReference>
<evidence type="ECO:0000256" key="5">
    <source>
        <dbReference type="ARBA" id="ARBA00023136"/>
    </source>
</evidence>
<feature type="domain" description="Fibronectin type-III" evidence="9">
    <location>
        <begin position="997"/>
        <end position="1095"/>
    </location>
</feature>
<feature type="domain" description="Fibronectin type-III" evidence="9">
    <location>
        <begin position="528"/>
        <end position="622"/>
    </location>
</feature>
<keyword evidence="4 8" id="KW-1133">Transmembrane helix</keyword>
<dbReference type="Gene3D" id="2.60.40.10">
    <property type="entry name" value="Immunoglobulins"/>
    <property type="match status" value="9"/>
</dbReference>
<dbReference type="FunFam" id="2.60.40.10:FF:000185">
    <property type="entry name" value="Fibronectin type III domain containing 3A"/>
    <property type="match status" value="1"/>
</dbReference>
<feature type="domain" description="Fibronectin type-III" evidence="9">
    <location>
        <begin position="623"/>
        <end position="721"/>
    </location>
</feature>
<sequence>MQPSLKWRDFDSLRPPLPLPPPPSSTLAADAACVGLYGHMRLCVAGKGLFPLPVILVQVNPGEAFTIRREDGQFQCITGPAQVPMMSPNGSVPPIYVPPGYISQVIIEENGVRRVLVLPQQPEFHPGGHSPLHHPPPPPHAHLPAFIPHPAMMPPPHHLYTGMAGGVGDMSSQYISQYHPAHIYPEQGELESGVPGYTVILVVFFLLYLFSALDLDGLFTHSGHESSLTLLVVSDIEARGATVSWSAPTKPESENDSKEDDPSFSEPLCYEVSISISGKDGKYQSMYCGEELSATLEQLRPATDYHVRVQAMCNCLQGNPSEAVSFTTLSCEPDPPNPPKKISGTKNSLLLQWKAPCDNGSKIQNYILQWDEGKGTGVYEQCFYGPQKQHKVTKLSPASQYSFRLAAKNDMGTSEFSEVVDLFTSCSVPLPPFPPELEMAGVTWLCLKWQRPASSPKEDDICYILEMEEEGSAYGFQKHYDGEELSFTVRNLHRSTKYRFRVAAYNSEGKSNPSQVVEFITKPDIPGCPFKPVIRGRVLPNSFKMAWEPPKDDGGSEITKYVVELSEGTSGSPWGQVYSGPALEHVCEGLKPGCSYQTRVYCMSEGGQSPVSHSTSVQTPAVPPGQCQPPRLVGKPKAREVQLRWGVPQADGGSPVSCYSIEMSGPQSEESKEVYQGPELDCSVGGLMPGKTYSFRLKAANKAGFCSFHVKSLALFRSLPPPHASPPAPPCNGAPVTEFRLEWGAAEGSMQICYSGPGLSHEMKGLLPATNYFCRVQAVNVAGVGPFSEAVFCLTPCTVPAAVSNIYVLKESELESRPQPVYSPSTCLGICWDPPCDHGSEITSYLIDIGERQPIVVGPVTKHVIQNLQPDTSYRLVIRIQALNTLGAGPFSHTFKLKTKPLPPQPPRLECTAFSHQTLRLKWGDGPAKATSDALQYQLHMGDKNGRFISLYKGPCHTHKVQRLNESTSYTFRIQAFNEAGEGPFSNVYTFTTPRSPPAPLKAPKVERLDDNSCEVTWEALPPMKGDPVIYSLQCMIGNSDFKQAYKGSATTFHVQNLQPNSDYRFRVCAIRQCQDAPELSGPYSPTVTLSSQRNDPALAGSAVGSGSRIGTESTRARQSLSDEQCAFLLLMVFAVIAILIAFVIQYFVIK</sequence>
<comment type="similarity">
    <text evidence="6">Belongs to the FNDC3 family.</text>
</comment>
<feature type="domain" description="Fibronectin type-III" evidence="9">
    <location>
        <begin position="903"/>
        <end position="996"/>
    </location>
</feature>
<evidence type="ECO:0000256" key="3">
    <source>
        <dbReference type="ARBA" id="ARBA00022737"/>
    </source>
</evidence>
<reference evidence="10" key="3">
    <citation type="submission" date="2025-09" db="UniProtKB">
        <authorList>
            <consortium name="Ensembl"/>
        </authorList>
    </citation>
    <scope>IDENTIFICATION</scope>
</reference>
<gene>
    <name evidence="10" type="primary">FNDC3A</name>
    <name evidence="10" type="synonym">fndc3a</name>
</gene>
<evidence type="ECO:0000259" key="9">
    <source>
        <dbReference type="PROSITE" id="PS50853"/>
    </source>
</evidence>
<dbReference type="GeneTree" id="ENSGT00940000159319"/>
<dbReference type="PRINTS" id="PR00014">
    <property type="entry name" value="FNTYPEIII"/>
</dbReference>
<dbReference type="GO" id="GO:0016020">
    <property type="term" value="C:membrane"/>
    <property type="evidence" value="ECO:0007669"/>
    <property type="project" value="UniProtKB-SubCell"/>
</dbReference>
<name>A0A669BNL4_ORENI</name>
<dbReference type="GO" id="GO:0005737">
    <property type="term" value="C:cytoplasm"/>
    <property type="evidence" value="ECO:0007669"/>
    <property type="project" value="UniProtKB-ARBA"/>
</dbReference>
<dbReference type="InterPro" id="IPR036116">
    <property type="entry name" value="FN3_sf"/>
</dbReference>
<dbReference type="InterPro" id="IPR003961">
    <property type="entry name" value="FN3_dom"/>
</dbReference>
<dbReference type="PROSITE" id="PS50853">
    <property type="entry name" value="FN3"/>
    <property type="match status" value="8"/>
</dbReference>
<evidence type="ECO:0000256" key="1">
    <source>
        <dbReference type="ARBA" id="ARBA00004167"/>
    </source>
</evidence>
<dbReference type="AlphaFoldDB" id="A0A669BNL4"/>
<evidence type="ECO:0000256" key="8">
    <source>
        <dbReference type="SAM" id="Phobius"/>
    </source>
</evidence>
<dbReference type="FunFam" id="2.60.40.10:FF:000180">
    <property type="entry name" value="Fibronectin type III domain containing 3A"/>
    <property type="match status" value="1"/>
</dbReference>
<evidence type="ECO:0000256" key="4">
    <source>
        <dbReference type="ARBA" id="ARBA00022989"/>
    </source>
</evidence>
<reference evidence="11" key="1">
    <citation type="submission" date="2012-01" db="EMBL/GenBank/DDBJ databases">
        <title>The Genome Sequence of Oreochromis niloticus (Nile Tilapia).</title>
        <authorList>
            <consortium name="Broad Institute Genome Assembly Team"/>
            <consortium name="Broad Institute Sequencing Platform"/>
            <person name="Di Palma F."/>
            <person name="Johnson J."/>
            <person name="Lander E.S."/>
            <person name="Lindblad-Toh K."/>
        </authorList>
    </citation>
    <scope>NUCLEOTIDE SEQUENCE [LARGE SCALE GENOMIC DNA]</scope>
</reference>
<dbReference type="Proteomes" id="UP000005207">
    <property type="component" value="Linkage group LG14"/>
</dbReference>
<dbReference type="FunFam" id="2.60.40.10:FF:000337">
    <property type="entry name" value="fibronectin type-III domain-containing protein 3A isoform X2"/>
    <property type="match status" value="1"/>
</dbReference>
<feature type="domain" description="Fibronectin type-III" evidence="9">
    <location>
        <begin position="814"/>
        <end position="902"/>
    </location>
</feature>
<comment type="subcellular location">
    <subcellularLocation>
        <location evidence="1">Membrane</location>
        <topology evidence="1">Single-pass membrane protein</topology>
    </subcellularLocation>
</comment>
<feature type="domain" description="Fibronectin type-III" evidence="9">
    <location>
        <begin position="431"/>
        <end position="524"/>
    </location>
</feature>
<dbReference type="GO" id="GO:0012505">
    <property type="term" value="C:endomembrane system"/>
    <property type="evidence" value="ECO:0007669"/>
    <property type="project" value="UniProtKB-ARBA"/>
</dbReference>
<evidence type="ECO:0000256" key="2">
    <source>
        <dbReference type="ARBA" id="ARBA00022692"/>
    </source>
</evidence>
<evidence type="ECO:0000313" key="11">
    <source>
        <dbReference type="Proteomes" id="UP000005207"/>
    </source>
</evidence>
<accession>A0A669BNL4</accession>
<feature type="domain" description="Fibronectin type-III" evidence="9">
    <location>
        <begin position="227"/>
        <end position="331"/>
    </location>
</feature>
<evidence type="ECO:0000313" key="10">
    <source>
        <dbReference type="Ensembl" id="ENSONIP00000037334.1"/>
    </source>
</evidence>
<dbReference type="SMART" id="SM00060">
    <property type="entry name" value="FN3"/>
    <property type="match status" value="9"/>
</dbReference>
<dbReference type="CDD" id="cd00063">
    <property type="entry name" value="FN3"/>
    <property type="match status" value="9"/>
</dbReference>
<dbReference type="FunFam" id="2.60.40.10:FF:000175">
    <property type="entry name" value="Fibronectin type III domain containing 3A"/>
    <property type="match status" value="1"/>
</dbReference>
<feature type="region of interest" description="Disordered" evidence="7">
    <location>
        <begin position="612"/>
        <end position="633"/>
    </location>
</feature>
<feature type="domain" description="Fibronectin type-III" evidence="9">
    <location>
        <begin position="335"/>
        <end position="428"/>
    </location>
</feature>
<dbReference type="InterPro" id="IPR050617">
    <property type="entry name" value="E3_ligase_FN3/SPRY"/>
</dbReference>
<organism evidence="10 11">
    <name type="scientific">Oreochromis niloticus</name>
    <name type="common">Nile tilapia</name>
    <name type="synonym">Tilapia nilotica</name>
    <dbReference type="NCBI Taxonomy" id="8128"/>
    <lineage>
        <taxon>Eukaryota</taxon>
        <taxon>Metazoa</taxon>
        <taxon>Chordata</taxon>
        <taxon>Craniata</taxon>
        <taxon>Vertebrata</taxon>
        <taxon>Euteleostomi</taxon>
        <taxon>Actinopterygii</taxon>
        <taxon>Neopterygii</taxon>
        <taxon>Teleostei</taxon>
        <taxon>Neoteleostei</taxon>
        <taxon>Acanthomorphata</taxon>
        <taxon>Ovalentaria</taxon>
        <taxon>Cichlomorphae</taxon>
        <taxon>Cichliformes</taxon>
        <taxon>Cichlidae</taxon>
        <taxon>African cichlids</taxon>
        <taxon>Pseudocrenilabrinae</taxon>
        <taxon>Oreochromini</taxon>
        <taxon>Oreochromis</taxon>
    </lineage>
</organism>
<evidence type="ECO:0000256" key="7">
    <source>
        <dbReference type="SAM" id="MobiDB-lite"/>
    </source>
</evidence>
<protein>
    <submittedName>
        <fullName evidence="10">Fibronectin type III domain containing 3A</fullName>
    </submittedName>
</protein>
<dbReference type="Ensembl" id="ENSONIT00000070675.1">
    <property type="protein sequence ID" value="ENSONIP00000037334.1"/>
    <property type="gene ID" value="ENSONIG00000005695.2"/>
</dbReference>
<dbReference type="PANTHER" id="PTHR24099:SF9">
    <property type="entry name" value="FIBRONECTIN TYPE-III DOMAIN-CONTAINING PROTEIN 3A"/>
    <property type="match status" value="1"/>
</dbReference>
<keyword evidence="3" id="KW-0677">Repeat</keyword>
<reference evidence="10" key="2">
    <citation type="submission" date="2025-08" db="UniProtKB">
        <authorList>
            <consortium name="Ensembl"/>
        </authorList>
    </citation>
    <scope>IDENTIFICATION</scope>
</reference>
<dbReference type="PANTHER" id="PTHR24099">
    <property type="entry name" value="E3 UBIQUITIN-PROTEIN LIGASE TRIM36-RELATED"/>
    <property type="match status" value="1"/>
</dbReference>
<dbReference type="SUPFAM" id="SSF49265">
    <property type="entry name" value="Fibronectin type III"/>
    <property type="match status" value="6"/>
</dbReference>
<proteinExistence type="inferred from homology"/>
<keyword evidence="2 8" id="KW-0812">Transmembrane</keyword>